<proteinExistence type="predicted"/>
<evidence type="ECO:0000313" key="2">
    <source>
        <dbReference type="EMBL" id="KST63243.1"/>
    </source>
</evidence>
<dbReference type="Proteomes" id="UP000053372">
    <property type="component" value="Unassembled WGS sequence"/>
</dbReference>
<dbReference type="AlphaFoldDB" id="A0A0V7ZFF6"/>
<sequence length="305" mass="35542">MQVEEIISKLENNTGVFPRRALERAIEEKEAITPFLLSTLSECKDDLENVINKDAYILHIYALFLLAQFRESKAYPLIIDFFSAPGDISLDATGDVVTEDLPRILASVSHGNIKPIKTLIENQEVNEFVRGAAIRSLIILVVQEIIPREQVVEYFKEIFSTLFANKPSANVTEKEPDFMWTDLVINSSILCPTELKEYIERTFDEELIDPFFFDRDDFNYYLQLGSEKNLQKIRNDPHHSLVEDAISDMESWSCFDWKVHKKFHKRNNIMEIEGFSKSVKKSKNKAKKKKKMQKESRRKNRQNKK</sequence>
<organism evidence="2 3">
    <name type="scientific">Mastigocoleus testarum BC008</name>
    <dbReference type="NCBI Taxonomy" id="371196"/>
    <lineage>
        <taxon>Bacteria</taxon>
        <taxon>Bacillati</taxon>
        <taxon>Cyanobacteriota</taxon>
        <taxon>Cyanophyceae</taxon>
        <taxon>Nostocales</taxon>
        <taxon>Hapalosiphonaceae</taxon>
        <taxon>Mastigocoleus</taxon>
    </lineage>
</organism>
<reference evidence="2 3" key="1">
    <citation type="journal article" date="2015" name="Genome Announc.">
        <title>Draft Genome of the Euendolithic (true boring) Cyanobacterium Mastigocoleus testarum strain BC008.</title>
        <authorList>
            <person name="Guida B.S."/>
            <person name="Garcia-Pichel F."/>
        </authorList>
    </citation>
    <scope>NUCLEOTIDE SEQUENCE [LARGE SCALE GENOMIC DNA]</scope>
    <source>
        <strain evidence="2 3">BC008</strain>
    </source>
</reference>
<gene>
    <name evidence="2" type="ORF">BC008_38820</name>
</gene>
<dbReference type="Pfam" id="PF06685">
    <property type="entry name" value="DUF1186"/>
    <property type="match status" value="1"/>
</dbReference>
<evidence type="ECO:0008006" key="4">
    <source>
        <dbReference type="Google" id="ProtNLM"/>
    </source>
</evidence>
<dbReference type="RefSeq" id="WP_027842659.1">
    <property type="nucleotide sequence ID" value="NZ_LMTZ01000140.1"/>
</dbReference>
<accession>A0A0V7ZFF6</accession>
<dbReference type="InterPro" id="IPR010602">
    <property type="entry name" value="DUF1186"/>
</dbReference>
<evidence type="ECO:0000256" key="1">
    <source>
        <dbReference type="SAM" id="MobiDB-lite"/>
    </source>
</evidence>
<dbReference type="EMBL" id="LMTZ01000140">
    <property type="protein sequence ID" value="KST63243.1"/>
    <property type="molecule type" value="Genomic_DNA"/>
</dbReference>
<evidence type="ECO:0000313" key="3">
    <source>
        <dbReference type="Proteomes" id="UP000053372"/>
    </source>
</evidence>
<name>A0A0V7ZFF6_9CYAN</name>
<dbReference type="OrthoDB" id="18359at2"/>
<keyword evidence="3" id="KW-1185">Reference proteome</keyword>
<feature type="region of interest" description="Disordered" evidence="1">
    <location>
        <begin position="278"/>
        <end position="305"/>
    </location>
</feature>
<comment type="caution">
    <text evidence="2">The sequence shown here is derived from an EMBL/GenBank/DDBJ whole genome shotgun (WGS) entry which is preliminary data.</text>
</comment>
<protein>
    <recommendedName>
        <fullName evidence="4">DUF1186 domain-containing protein</fullName>
    </recommendedName>
</protein>